<evidence type="ECO:0000313" key="1">
    <source>
        <dbReference type="EMBL" id="MDQ0253418.1"/>
    </source>
</evidence>
<proteinExistence type="predicted"/>
<dbReference type="SUPFAM" id="SSF81593">
    <property type="entry name" value="Nucleotidyltransferase substrate binding subunit/domain"/>
    <property type="match status" value="1"/>
</dbReference>
<keyword evidence="2" id="KW-1185">Reference proteome</keyword>
<dbReference type="Gene3D" id="1.20.120.330">
    <property type="entry name" value="Nucleotidyltransferases domain 2"/>
    <property type="match status" value="1"/>
</dbReference>
<dbReference type="NCBIfam" id="TIGR01987">
    <property type="entry name" value="HI0074"/>
    <property type="match status" value="1"/>
</dbReference>
<reference evidence="1 2" key="1">
    <citation type="submission" date="2023-07" db="EMBL/GenBank/DDBJ databases">
        <title>Genomic Encyclopedia of Type Strains, Phase IV (KMG-IV): sequencing the most valuable type-strain genomes for metagenomic binning, comparative biology and taxonomic classification.</title>
        <authorList>
            <person name="Goeker M."/>
        </authorList>
    </citation>
    <scope>NUCLEOTIDE SEQUENCE [LARGE SCALE GENOMIC DNA]</scope>
    <source>
        <strain evidence="1 2">DSM 9768</strain>
    </source>
</reference>
<dbReference type="Proteomes" id="UP001230005">
    <property type="component" value="Unassembled WGS sequence"/>
</dbReference>
<organism evidence="1 2">
    <name type="scientific">Evansella vedderi</name>
    <dbReference type="NCBI Taxonomy" id="38282"/>
    <lineage>
        <taxon>Bacteria</taxon>
        <taxon>Bacillati</taxon>
        <taxon>Bacillota</taxon>
        <taxon>Bacilli</taxon>
        <taxon>Bacillales</taxon>
        <taxon>Bacillaceae</taxon>
        <taxon>Evansella</taxon>
    </lineage>
</organism>
<dbReference type="EMBL" id="JAUSUG010000002">
    <property type="protein sequence ID" value="MDQ0253418.1"/>
    <property type="molecule type" value="Genomic_DNA"/>
</dbReference>
<dbReference type="Pfam" id="PF08780">
    <property type="entry name" value="NTase_sub_bind"/>
    <property type="match status" value="1"/>
</dbReference>
<accession>A0ABT9ZSG2</accession>
<protein>
    <submittedName>
        <fullName evidence="1">Nucleotidyltransferase substrate binding protein (TIGR01987 family)</fullName>
    </submittedName>
</protein>
<sequence>MEKDATIQRFEFTFEASWKAAKQYLYDVEGIDIGSPKGVIRSCREVHLLNEEEVILGLNMVNDRNLTVHTYNEEVAVKIHANLKSYYNLLNTWVQRMREKA</sequence>
<evidence type="ECO:0000313" key="2">
    <source>
        <dbReference type="Proteomes" id="UP001230005"/>
    </source>
</evidence>
<dbReference type="RefSeq" id="WP_307322043.1">
    <property type="nucleotide sequence ID" value="NZ_JAUSUG010000002.1"/>
</dbReference>
<dbReference type="InterPro" id="IPR010235">
    <property type="entry name" value="HepT"/>
</dbReference>
<comment type="caution">
    <text evidence="1">The sequence shown here is derived from an EMBL/GenBank/DDBJ whole genome shotgun (WGS) entry which is preliminary data.</text>
</comment>
<gene>
    <name evidence="1" type="ORF">J2S74_000790</name>
</gene>
<name>A0ABT9ZSG2_9BACI</name>